<dbReference type="GO" id="GO:0043565">
    <property type="term" value="F:sequence-specific DNA binding"/>
    <property type="evidence" value="ECO:0007669"/>
    <property type="project" value="InterPro"/>
</dbReference>
<dbReference type="InterPro" id="IPR019887">
    <property type="entry name" value="Tscrpt_reg_AsnC/Lrp_C"/>
</dbReference>
<dbReference type="Pfam" id="PF01037">
    <property type="entry name" value="AsnC_trans_reg"/>
    <property type="match status" value="1"/>
</dbReference>
<keyword evidence="2 5" id="KW-0238">DNA-binding</keyword>
<evidence type="ECO:0000256" key="2">
    <source>
        <dbReference type="ARBA" id="ARBA00023125"/>
    </source>
</evidence>
<dbReference type="AlphaFoldDB" id="A0A1H2VNX8"/>
<dbReference type="InterPro" id="IPR011008">
    <property type="entry name" value="Dimeric_a/b-barrel"/>
</dbReference>
<dbReference type="InterPro" id="IPR000485">
    <property type="entry name" value="AsnC-type_HTH_dom"/>
</dbReference>
<dbReference type="PANTHER" id="PTHR43413:SF7">
    <property type="entry name" value="HTH-TYPE TRANSCRIPTIONAL REGULATOR PTR2"/>
    <property type="match status" value="1"/>
</dbReference>
<dbReference type="SUPFAM" id="SSF54909">
    <property type="entry name" value="Dimeric alpha+beta barrel"/>
    <property type="match status" value="1"/>
</dbReference>
<dbReference type="Gene3D" id="1.10.10.10">
    <property type="entry name" value="Winged helix-like DNA-binding domain superfamily/Winged helix DNA-binding domain"/>
    <property type="match status" value="1"/>
</dbReference>
<feature type="domain" description="HTH asnC-type" evidence="4">
    <location>
        <begin position="11"/>
        <end position="82"/>
    </location>
</feature>
<dbReference type="EMBL" id="FNOJ01000011">
    <property type="protein sequence ID" value="SDW69980.1"/>
    <property type="molecule type" value="Genomic_DNA"/>
</dbReference>
<dbReference type="InterPro" id="IPR050684">
    <property type="entry name" value="HTH-Siroheme_Decarb"/>
</dbReference>
<keyword evidence="6" id="KW-1185">Reference proteome</keyword>
<reference evidence="6" key="1">
    <citation type="submission" date="2016-10" db="EMBL/GenBank/DDBJ databases">
        <authorList>
            <person name="Varghese N."/>
        </authorList>
    </citation>
    <scope>NUCLEOTIDE SEQUENCE [LARGE SCALE GENOMIC DNA]</scope>
    <source>
        <strain evidence="6">DSM 12489</strain>
    </source>
</reference>
<dbReference type="SMART" id="SM00344">
    <property type="entry name" value="HTH_ASNC"/>
    <property type="match status" value="1"/>
</dbReference>
<sequence length="164" mass="18514">MNDALRLKVADLLHDNAKLSIDTIAKMLGEAPEEIAKTIDRLEKDKVILRYSAVVNWDKLETNQVTAVIDVRVLPQREVGFDAIAKKIYRFEEVKSVSLMSGGYDLQVTVVGRDIREVSRFVSEKLATIENVTATTTHFLLKTYKSDGVIFDDTDGERRLMITP</sequence>
<protein>
    <submittedName>
        <fullName evidence="5">DNA-binding transcriptional regulator, Lrp family</fullName>
    </submittedName>
</protein>
<evidence type="ECO:0000259" key="4">
    <source>
        <dbReference type="PROSITE" id="PS50956"/>
    </source>
</evidence>
<gene>
    <name evidence="5" type="ORF">SAMN04489725_11198</name>
</gene>
<dbReference type="RefSeq" id="WP_074693321.1">
    <property type="nucleotide sequence ID" value="NZ_FNOJ01000011.1"/>
</dbReference>
<dbReference type="SUPFAM" id="SSF46785">
    <property type="entry name" value="Winged helix' DNA-binding domain"/>
    <property type="match status" value="1"/>
</dbReference>
<dbReference type="InterPro" id="IPR036390">
    <property type="entry name" value="WH_DNA-bd_sf"/>
</dbReference>
<evidence type="ECO:0000256" key="3">
    <source>
        <dbReference type="ARBA" id="ARBA00023163"/>
    </source>
</evidence>
<keyword evidence="1" id="KW-0805">Transcription regulation</keyword>
<dbReference type="STRING" id="89784.SAMN04489725_11198"/>
<accession>A0A1H2VNX8</accession>
<keyword evidence="3" id="KW-0804">Transcription</keyword>
<evidence type="ECO:0000313" key="5">
    <source>
        <dbReference type="EMBL" id="SDW69980.1"/>
    </source>
</evidence>
<evidence type="ECO:0000313" key="6">
    <source>
        <dbReference type="Proteomes" id="UP000182589"/>
    </source>
</evidence>
<proteinExistence type="predicted"/>
<dbReference type="InterPro" id="IPR036388">
    <property type="entry name" value="WH-like_DNA-bd_sf"/>
</dbReference>
<dbReference type="Gene3D" id="3.30.70.920">
    <property type="match status" value="1"/>
</dbReference>
<name>A0A1H2VNX8_9BACL</name>
<organism evidence="5 6">
    <name type="scientific">Alicyclobacillus hesperidum</name>
    <dbReference type="NCBI Taxonomy" id="89784"/>
    <lineage>
        <taxon>Bacteria</taxon>
        <taxon>Bacillati</taxon>
        <taxon>Bacillota</taxon>
        <taxon>Bacilli</taxon>
        <taxon>Bacillales</taxon>
        <taxon>Alicyclobacillaceae</taxon>
        <taxon>Alicyclobacillus</taxon>
    </lineage>
</organism>
<evidence type="ECO:0000256" key="1">
    <source>
        <dbReference type="ARBA" id="ARBA00023015"/>
    </source>
</evidence>
<dbReference type="PROSITE" id="PS50956">
    <property type="entry name" value="HTH_ASNC_2"/>
    <property type="match status" value="1"/>
</dbReference>
<dbReference type="PANTHER" id="PTHR43413">
    <property type="entry name" value="TRANSCRIPTIONAL REGULATOR, ASNC FAMILY"/>
    <property type="match status" value="1"/>
</dbReference>
<dbReference type="InterPro" id="IPR019888">
    <property type="entry name" value="Tscrpt_reg_AsnC-like"/>
</dbReference>
<dbReference type="Proteomes" id="UP000182589">
    <property type="component" value="Unassembled WGS sequence"/>
</dbReference>